<dbReference type="GO" id="GO:0016020">
    <property type="term" value="C:membrane"/>
    <property type="evidence" value="ECO:0007669"/>
    <property type="project" value="UniProtKB-SubCell"/>
</dbReference>
<evidence type="ECO:0000256" key="6">
    <source>
        <dbReference type="ARBA" id="ARBA00023136"/>
    </source>
</evidence>
<feature type="domain" description="EGF-like" evidence="10">
    <location>
        <begin position="606"/>
        <end position="639"/>
    </location>
</feature>
<dbReference type="CDD" id="cd00055">
    <property type="entry name" value="EGF_Lam"/>
    <property type="match status" value="1"/>
</dbReference>
<feature type="disulfide bond" evidence="7">
    <location>
        <begin position="610"/>
        <end position="620"/>
    </location>
</feature>
<dbReference type="PROSITE" id="PS01186">
    <property type="entry name" value="EGF_2"/>
    <property type="match status" value="1"/>
</dbReference>
<comment type="caution">
    <text evidence="7">Lacks conserved residue(s) required for the propagation of feature annotation.</text>
</comment>
<evidence type="ECO:0000256" key="1">
    <source>
        <dbReference type="ARBA" id="ARBA00004141"/>
    </source>
</evidence>
<evidence type="ECO:0000256" key="8">
    <source>
        <dbReference type="SAM" id="MobiDB-lite"/>
    </source>
</evidence>
<feature type="transmembrane region" description="Helical" evidence="9">
    <location>
        <begin position="152"/>
        <end position="170"/>
    </location>
</feature>
<comment type="caution">
    <text evidence="11">The sequence shown here is derived from an EMBL/GenBank/DDBJ whole genome shotgun (WGS) entry which is preliminary data.</text>
</comment>
<evidence type="ECO:0000256" key="3">
    <source>
        <dbReference type="ARBA" id="ARBA00022679"/>
    </source>
</evidence>
<dbReference type="PANTHER" id="PTHR46157:SF2">
    <property type="entry name" value="K(+) EFFLUX ANTIPORTER 1, CHLOROPLASTIC-RELATED"/>
    <property type="match status" value="1"/>
</dbReference>
<evidence type="ECO:0000259" key="10">
    <source>
        <dbReference type="PROSITE" id="PS50026"/>
    </source>
</evidence>
<keyword evidence="7" id="KW-1015">Disulfide bond</keyword>
<dbReference type="GO" id="GO:0015386">
    <property type="term" value="F:potassium:proton antiporter activity"/>
    <property type="evidence" value="ECO:0007669"/>
    <property type="project" value="TreeGrafter"/>
</dbReference>
<dbReference type="InterPro" id="IPR007213">
    <property type="entry name" value="Ppm1/Ppm2/Tcmp"/>
</dbReference>
<dbReference type="Pfam" id="PF23106">
    <property type="entry name" value="EGF_Teneurin"/>
    <property type="match status" value="1"/>
</dbReference>
<feature type="region of interest" description="Disordered" evidence="8">
    <location>
        <begin position="477"/>
        <end position="498"/>
    </location>
</feature>
<dbReference type="InParanoid" id="A0A2V0PE83"/>
<keyword evidence="12" id="KW-1185">Reference proteome</keyword>
<dbReference type="SUPFAM" id="SSF53335">
    <property type="entry name" value="S-adenosyl-L-methionine-dependent methyltransferases"/>
    <property type="match status" value="1"/>
</dbReference>
<dbReference type="InterPro" id="IPR000742">
    <property type="entry name" value="EGF"/>
</dbReference>
<dbReference type="AlphaFoldDB" id="A0A2V0PE83"/>
<name>A0A2V0PE83_9CHLO</name>
<reference evidence="11 12" key="1">
    <citation type="journal article" date="2018" name="Sci. Rep.">
        <title>Raphidocelis subcapitata (=Pseudokirchneriella subcapitata) provides an insight into genome evolution and environmental adaptations in the Sphaeropleales.</title>
        <authorList>
            <person name="Suzuki S."/>
            <person name="Yamaguchi H."/>
            <person name="Nakajima N."/>
            <person name="Kawachi M."/>
        </authorList>
    </citation>
    <scope>NUCLEOTIDE SEQUENCE [LARGE SCALE GENOMIC DNA]</scope>
    <source>
        <strain evidence="11 12">NIES-35</strain>
    </source>
</reference>
<keyword evidence="3" id="KW-0808">Transferase</keyword>
<dbReference type="InterPro" id="IPR041246">
    <property type="entry name" value="Bact_MG10"/>
</dbReference>
<dbReference type="STRING" id="307507.A0A2V0PE83"/>
<keyword evidence="5 9" id="KW-1133">Transmembrane helix</keyword>
<sequence>MELRSRALPPSPEKKPPRPGAFLLAASAARAPASDGAGAGGEELLDAVPDVPFDELCHSGAALTARNWLVKLWRYTVVPTKQLYLPWMFSGMPTNYLMLTYRTFNRDFGLPNHNDDYLAPLLRDELMPERGRMHRERSPELWYRNRCLDMKYVGVPGIVNFIVVIIAAGFDTRAYRLGRPGVKFYEVDLPHASQKKRELVEKLLPADKYPRPEFIGADLSRVGLADALATSSFRAGQRTLYLIEGLVYYLPPRAFKGLLGAIADTAAPGIGGIIAGGRIFIRPLYKKISNLANAEIFAATTLLVVLGTSMATQLAGLSLALGAFLAGLLIAETEFALQVESDILPFKGLLMGLFFMTVGMQITTPDDLKDVVVEVPLPGGLEPLDPSIYKDAAAQCGQSEDESDPATNGGGGGTPFPRPGVAFGKPGGGGGGGFGAVPMVEEAAADDGGGGFGGGPAAVSAVSEGEEGAFMPLLASGAESGPEAEQGPDAPPAPPRRRRQLLRVRPARLGAPAGVIWPPWPRPACPAQETRPAAVTFRYPFLSAGTHSIRFKAVAATPGTFVLPPVKAFASKQPELMGLSPGGSFRVCADRAAPCGAPEAPGAAAAPKRCPGDCSGNGACNLSSGECTCDAGFAGEDCGDIAVV</sequence>
<evidence type="ECO:0000313" key="12">
    <source>
        <dbReference type="Proteomes" id="UP000247498"/>
    </source>
</evidence>
<dbReference type="GO" id="GO:0009507">
    <property type="term" value="C:chloroplast"/>
    <property type="evidence" value="ECO:0007669"/>
    <property type="project" value="TreeGrafter"/>
</dbReference>
<protein>
    <submittedName>
        <fullName evidence="11">K(+) efflux antiporter chloroplastic-like</fullName>
    </submittedName>
</protein>
<dbReference type="InterPro" id="IPR006153">
    <property type="entry name" value="Cation/H_exchanger_TM"/>
</dbReference>
<feature type="disulfide bond" evidence="7">
    <location>
        <begin position="629"/>
        <end position="638"/>
    </location>
</feature>
<evidence type="ECO:0000256" key="9">
    <source>
        <dbReference type="SAM" id="Phobius"/>
    </source>
</evidence>
<dbReference type="Pfam" id="PF00999">
    <property type="entry name" value="Na_H_Exchanger"/>
    <property type="match status" value="1"/>
</dbReference>
<dbReference type="GO" id="GO:0032259">
    <property type="term" value="P:methylation"/>
    <property type="evidence" value="ECO:0007669"/>
    <property type="project" value="UniProtKB-KW"/>
</dbReference>
<keyword evidence="7" id="KW-0245">EGF-like domain</keyword>
<dbReference type="Gene3D" id="2.10.25.10">
    <property type="entry name" value="Laminin"/>
    <property type="match status" value="1"/>
</dbReference>
<dbReference type="OrthoDB" id="203237at2759"/>
<dbReference type="InterPro" id="IPR002049">
    <property type="entry name" value="LE_dom"/>
</dbReference>
<keyword evidence="2" id="KW-0489">Methyltransferase</keyword>
<dbReference type="Gene3D" id="3.40.50.150">
    <property type="entry name" value="Vaccinia Virus protein VP39"/>
    <property type="match status" value="1"/>
</dbReference>
<dbReference type="PANTHER" id="PTHR46157">
    <property type="entry name" value="K(+) EFFLUX ANTIPORTER 3, CHLOROPLASTIC"/>
    <property type="match status" value="1"/>
</dbReference>
<dbReference type="Pfam" id="PF04072">
    <property type="entry name" value="LCM"/>
    <property type="match status" value="1"/>
</dbReference>
<feature type="region of interest" description="Disordered" evidence="8">
    <location>
        <begin position="393"/>
        <end position="429"/>
    </location>
</feature>
<proteinExistence type="predicted"/>
<feature type="region of interest" description="Disordered" evidence="8">
    <location>
        <begin position="1"/>
        <end position="21"/>
    </location>
</feature>
<gene>
    <name evidence="11" type="ORF">Rsub_10558</name>
</gene>
<organism evidence="11 12">
    <name type="scientific">Raphidocelis subcapitata</name>
    <dbReference type="NCBI Taxonomy" id="307507"/>
    <lineage>
        <taxon>Eukaryota</taxon>
        <taxon>Viridiplantae</taxon>
        <taxon>Chlorophyta</taxon>
        <taxon>core chlorophytes</taxon>
        <taxon>Chlorophyceae</taxon>
        <taxon>CS clade</taxon>
        <taxon>Sphaeropleales</taxon>
        <taxon>Selenastraceae</taxon>
        <taxon>Raphidocelis</taxon>
    </lineage>
</organism>
<keyword evidence="4 9" id="KW-0812">Transmembrane</keyword>
<dbReference type="GO" id="GO:0008168">
    <property type="term" value="F:methyltransferase activity"/>
    <property type="evidence" value="ECO:0007669"/>
    <property type="project" value="UniProtKB-KW"/>
</dbReference>
<feature type="transmembrane region" description="Helical" evidence="9">
    <location>
        <begin position="258"/>
        <end position="281"/>
    </location>
</feature>
<dbReference type="Pfam" id="PF17973">
    <property type="entry name" value="bMG10"/>
    <property type="match status" value="1"/>
</dbReference>
<evidence type="ECO:0000256" key="7">
    <source>
        <dbReference type="PROSITE-ProRule" id="PRU00076"/>
    </source>
</evidence>
<comment type="subcellular location">
    <subcellularLocation>
        <location evidence="1">Membrane</location>
        <topology evidence="1">Multi-pass membrane protein</topology>
    </subcellularLocation>
</comment>
<evidence type="ECO:0000256" key="2">
    <source>
        <dbReference type="ARBA" id="ARBA00022603"/>
    </source>
</evidence>
<evidence type="ECO:0000256" key="5">
    <source>
        <dbReference type="ARBA" id="ARBA00022989"/>
    </source>
</evidence>
<keyword evidence="6 9" id="KW-0472">Membrane</keyword>
<dbReference type="EMBL" id="BDRX01000117">
    <property type="protein sequence ID" value="GBF98146.1"/>
    <property type="molecule type" value="Genomic_DNA"/>
</dbReference>
<dbReference type="PROSITE" id="PS50026">
    <property type="entry name" value="EGF_3"/>
    <property type="match status" value="1"/>
</dbReference>
<dbReference type="InterPro" id="IPR029063">
    <property type="entry name" value="SAM-dependent_MTases_sf"/>
</dbReference>
<evidence type="ECO:0000313" key="11">
    <source>
        <dbReference type="EMBL" id="GBF98146.1"/>
    </source>
</evidence>
<dbReference type="Proteomes" id="UP000247498">
    <property type="component" value="Unassembled WGS sequence"/>
</dbReference>
<accession>A0A2V0PE83</accession>
<dbReference type="PROSITE" id="PS00022">
    <property type="entry name" value="EGF_1"/>
    <property type="match status" value="1"/>
</dbReference>
<evidence type="ECO:0000256" key="4">
    <source>
        <dbReference type="ARBA" id="ARBA00022692"/>
    </source>
</evidence>